<dbReference type="SUPFAM" id="SSF56024">
    <property type="entry name" value="Phospholipase D/nuclease"/>
    <property type="match status" value="2"/>
</dbReference>
<evidence type="ECO:0000256" key="3">
    <source>
        <dbReference type="ARBA" id="ARBA00012027"/>
    </source>
</evidence>
<dbReference type="GO" id="GO:0016891">
    <property type="term" value="F:RNA endonuclease activity producing 5'-phosphomonoesters, hydrolytic mechanism"/>
    <property type="evidence" value="ECO:0007669"/>
    <property type="project" value="TreeGrafter"/>
</dbReference>
<name>A0A267MDV8_9FIRM</name>
<dbReference type="Proteomes" id="UP000216024">
    <property type="component" value="Unassembled WGS sequence"/>
</dbReference>
<feature type="domain" description="PLD phosphodiesterase" evidence="7">
    <location>
        <begin position="354"/>
        <end position="384"/>
    </location>
</feature>
<dbReference type="InterPro" id="IPR001736">
    <property type="entry name" value="PLipase_D/transphosphatidylase"/>
</dbReference>
<evidence type="ECO:0000256" key="2">
    <source>
        <dbReference type="ARBA" id="ARBA00008664"/>
    </source>
</evidence>
<dbReference type="EC" id="3.1.4.4" evidence="3"/>
<evidence type="ECO:0000313" key="8">
    <source>
        <dbReference type="EMBL" id="PAB57055.1"/>
    </source>
</evidence>
<dbReference type="InterPro" id="IPR025202">
    <property type="entry name" value="PLD-like_dom"/>
</dbReference>
<organism evidence="8 9">
    <name type="scientific">Anaeromicrobium sediminis</name>
    <dbReference type="NCBI Taxonomy" id="1478221"/>
    <lineage>
        <taxon>Bacteria</taxon>
        <taxon>Bacillati</taxon>
        <taxon>Bacillota</taxon>
        <taxon>Clostridia</taxon>
        <taxon>Peptostreptococcales</taxon>
        <taxon>Thermotaleaceae</taxon>
        <taxon>Anaeromicrobium</taxon>
    </lineage>
</organism>
<evidence type="ECO:0000256" key="1">
    <source>
        <dbReference type="ARBA" id="ARBA00000798"/>
    </source>
</evidence>
<evidence type="ECO:0000256" key="4">
    <source>
        <dbReference type="ARBA" id="ARBA00022801"/>
    </source>
</evidence>
<keyword evidence="6" id="KW-0443">Lipid metabolism</keyword>
<comment type="catalytic activity">
    <reaction evidence="1">
        <text>a 1,2-diacyl-sn-glycero-3-phosphocholine + H2O = a 1,2-diacyl-sn-glycero-3-phosphate + choline + H(+)</text>
        <dbReference type="Rhea" id="RHEA:14445"/>
        <dbReference type="ChEBI" id="CHEBI:15354"/>
        <dbReference type="ChEBI" id="CHEBI:15377"/>
        <dbReference type="ChEBI" id="CHEBI:15378"/>
        <dbReference type="ChEBI" id="CHEBI:57643"/>
        <dbReference type="ChEBI" id="CHEBI:58608"/>
        <dbReference type="EC" id="3.1.4.4"/>
    </reaction>
</comment>
<dbReference type="GO" id="GO:0016042">
    <property type="term" value="P:lipid catabolic process"/>
    <property type="evidence" value="ECO:0007669"/>
    <property type="project" value="UniProtKB-KW"/>
</dbReference>
<dbReference type="PANTHER" id="PTHR43856:SF1">
    <property type="entry name" value="MITOCHONDRIAL CARDIOLIPIN HYDROLASE"/>
    <property type="match status" value="1"/>
</dbReference>
<dbReference type="PROSITE" id="PS50035">
    <property type="entry name" value="PLD"/>
    <property type="match status" value="1"/>
</dbReference>
<dbReference type="OrthoDB" id="92272at2"/>
<dbReference type="GO" id="GO:0006793">
    <property type="term" value="P:phosphorus metabolic process"/>
    <property type="evidence" value="ECO:0007669"/>
    <property type="project" value="UniProtKB-ARBA"/>
</dbReference>
<evidence type="ECO:0000313" key="9">
    <source>
        <dbReference type="Proteomes" id="UP000216024"/>
    </source>
</evidence>
<dbReference type="Pfam" id="PF13091">
    <property type="entry name" value="PLDc_2"/>
    <property type="match status" value="1"/>
</dbReference>
<reference evidence="8 9" key="1">
    <citation type="submission" date="2017-06" db="EMBL/GenBank/DDBJ databases">
        <title>Draft genome sequence of anaerobic fermentative bacterium Anaeromicrobium sediminis DY2726D isolated from West Pacific Ocean sediments.</title>
        <authorList>
            <person name="Zeng X."/>
        </authorList>
    </citation>
    <scope>NUCLEOTIDE SEQUENCE [LARGE SCALE GENOMIC DNA]</scope>
    <source>
        <strain evidence="8 9">DY2726D</strain>
    </source>
</reference>
<accession>A0A267MDV8</accession>
<keyword evidence="9" id="KW-1185">Reference proteome</keyword>
<dbReference type="EMBL" id="NIBG01000029">
    <property type="protein sequence ID" value="PAB57055.1"/>
    <property type="molecule type" value="Genomic_DNA"/>
</dbReference>
<evidence type="ECO:0000256" key="5">
    <source>
        <dbReference type="ARBA" id="ARBA00022963"/>
    </source>
</evidence>
<proteinExistence type="inferred from homology"/>
<dbReference type="AlphaFoldDB" id="A0A267MDV8"/>
<comment type="caution">
    <text evidence="8">The sequence shown here is derived from an EMBL/GenBank/DDBJ whole genome shotgun (WGS) entry which is preliminary data.</text>
</comment>
<evidence type="ECO:0000259" key="7">
    <source>
        <dbReference type="PROSITE" id="PS50035"/>
    </source>
</evidence>
<dbReference type="Gene3D" id="3.30.870.10">
    <property type="entry name" value="Endonuclease Chain A"/>
    <property type="match status" value="2"/>
</dbReference>
<dbReference type="CDD" id="cd09129">
    <property type="entry name" value="PLDc_unchar2_1"/>
    <property type="match status" value="1"/>
</dbReference>
<dbReference type="PANTHER" id="PTHR43856">
    <property type="entry name" value="CARDIOLIPIN HYDROLASE"/>
    <property type="match status" value="1"/>
</dbReference>
<dbReference type="InterPro" id="IPR051406">
    <property type="entry name" value="PLD_domain"/>
</dbReference>
<dbReference type="CDD" id="cd09130">
    <property type="entry name" value="PLDc_unchar2_2"/>
    <property type="match status" value="1"/>
</dbReference>
<keyword evidence="5" id="KW-0442">Lipid degradation</keyword>
<evidence type="ECO:0000256" key="6">
    <source>
        <dbReference type="ARBA" id="ARBA00023098"/>
    </source>
</evidence>
<gene>
    <name evidence="8" type="ORF">CCE28_19715</name>
</gene>
<keyword evidence="4" id="KW-0378">Hydrolase</keyword>
<sequence length="452" mass="52342">MNGFFRSVPDGVSYKSEEKDGNIEFLYDITYMKGKEYIKEQKIFNEQLKLIDEAEDFILVDMFLFNDDYNRNTKVKYPEISKTLTEALINKKKENPHVKILFITDEINNFYGVYESEYIKELKANNIPVIITNMEKMRDSNPMYSGVWRSFIKWSGVGHKGLLPNPFRADSSKVTLRGYLKLLNFKANHRKVIITDRGAIVASMNPHDASGNHSNMAFKVTGPIIEDLIKSELNVLKLSGLEEDISIEYKGDNMAPNGKVTLITEGKIKESLIKEIKEAKKGDEIKIAMFYLSEREVIKELINASRRGVNVRIILDCNKDAFGVKKNGIPNRQVALELKNKSENNIEIKWYDTHGEQFHTKLIVIKKKKETIIIGGSANLTRRNIGDYNLETDLMVRVNKDDGIERIILNYFDRIWNNDDGLYTVDYSEYEDESIFRTMIYRFQEWSGFSTF</sequence>
<protein>
    <recommendedName>
        <fullName evidence="3">phospholipase D</fullName>
        <ecNumber evidence="3">3.1.4.4</ecNumber>
    </recommendedName>
</protein>
<dbReference type="GO" id="GO:0004630">
    <property type="term" value="F:phospholipase D activity"/>
    <property type="evidence" value="ECO:0007669"/>
    <property type="project" value="UniProtKB-EC"/>
</dbReference>
<comment type="similarity">
    <text evidence="2">Belongs to the phospholipase D family.</text>
</comment>